<dbReference type="EMBL" id="LSYV01000018">
    <property type="protein sequence ID" value="KXZ50273.1"/>
    <property type="molecule type" value="Genomic_DNA"/>
</dbReference>
<protein>
    <recommendedName>
        <fullName evidence="1">LTD domain-containing protein</fullName>
    </recommendedName>
</protein>
<dbReference type="Gene3D" id="2.60.40.1260">
    <property type="entry name" value="Lamin Tail domain"/>
    <property type="match status" value="1"/>
</dbReference>
<dbReference type="AlphaFoldDB" id="A0A150GKA5"/>
<dbReference type="InterPro" id="IPR036415">
    <property type="entry name" value="Lamin_tail_dom_sf"/>
</dbReference>
<accession>A0A150GKA5</accession>
<dbReference type="PANTHER" id="PTHR40050:SF1">
    <property type="entry name" value="INNER SPORE COAT PROTEIN H"/>
    <property type="match status" value="1"/>
</dbReference>
<evidence type="ECO:0000313" key="2">
    <source>
        <dbReference type="EMBL" id="KXZ50273.1"/>
    </source>
</evidence>
<dbReference type="Pfam" id="PF08757">
    <property type="entry name" value="CotH"/>
    <property type="match status" value="1"/>
</dbReference>
<dbReference type="PROSITE" id="PS51841">
    <property type="entry name" value="LTD"/>
    <property type="match status" value="1"/>
</dbReference>
<dbReference type="SUPFAM" id="SSF74853">
    <property type="entry name" value="Lamin A/C globular tail domain"/>
    <property type="match status" value="2"/>
</dbReference>
<dbReference type="InterPro" id="IPR014867">
    <property type="entry name" value="Spore_coat_CotH_CotH2/3/7"/>
</dbReference>
<dbReference type="InterPro" id="IPR001322">
    <property type="entry name" value="Lamin_tail_dom"/>
</dbReference>
<name>A0A150GKA5_GONPE</name>
<dbReference type="PANTHER" id="PTHR40050">
    <property type="entry name" value="INNER SPORE COAT PROTEIN H"/>
    <property type="match status" value="1"/>
</dbReference>
<gene>
    <name evidence="2" type="ORF">GPECTOR_17g912</name>
</gene>
<dbReference type="Proteomes" id="UP000075714">
    <property type="component" value="Unassembled WGS sequence"/>
</dbReference>
<dbReference type="OrthoDB" id="544728at2759"/>
<reference evidence="3" key="1">
    <citation type="journal article" date="2016" name="Nat. Commun.">
        <title>The Gonium pectorale genome demonstrates co-option of cell cycle regulation during the evolution of multicellularity.</title>
        <authorList>
            <person name="Hanschen E.R."/>
            <person name="Marriage T.N."/>
            <person name="Ferris P.J."/>
            <person name="Hamaji T."/>
            <person name="Toyoda A."/>
            <person name="Fujiyama A."/>
            <person name="Neme R."/>
            <person name="Noguchi H."/>
            <person name="Minakuchi Y."/>
            <person name="Suzuki M."/>
            <person name="Kawai-Toyooka H."/>
            <person name="Smith D.R."/>
            <person name="Sparks H."/>
            <person name="Anderson J."/>
            <person name="Bakaric R."/>
            <person name="Luria V."/>
            <person name="Karger A."/>
            <person name="Kirschner M.W."/>
            <person name="Durand P.M."/>
            <person name="Michod R.E."/>
            <person name="Nozaki H."/>
            <person name="Olson B.J."/>
        </authorList>
    </citation>
    <scope>NUCLEOTIDE SEQUENCE [LARGE SCALE GENOMIC DNA]</scope>
    <source>
        <strain evidence="3">NIES-2863</strain>
    </source>
</reference>
<feature type="domain" description="LTD" evidence="1">
    <location>
        <begin position="68"/>
        <end position="213"/>
    </location>
</feature>
<dbReference type="STRING" id="33097.A0A150GKA5"/>
<organism evidence="2 3">
    <name type="scientific">Gonium pectorale</name>
    <name type="common">Green alga</name>
    <dbReference type="NCBI Taxonomy" id="33097"/>
    <lineage>
        <taxon>Eukaryota</taxon>
        <taxon>Viridiplantae</taxon>
        <taxon>Chlorophyta</taxon>
        <taxon>core chlorophytes</taxon>
        <taxon>Chlorophyceae</taxon>
        <taxon>CS clade</taxon>
        <taxon>Chlamydomonadales</taxon>
        <taxon>Volvocaceae</taxon>
        <taxon>Gonium</taxon>
    </lineage>
</organism>
<comment type="caution">
    <text evidence="2">The sequence shown here is derived from an EMBL/GenBank/DDBJ whole genome shotgun (WGS) entry which is preliminary data.</text>
</comment>
<keyword evidence="3" id="KW-1185">Reference proteome</keyword>
<dbReference type="Pfam" id="PF00932">
    <property type="entry name" value="LTD"/>
    <property type="match status" value="1"/>
</dbReference>
<sequence>MNCLKQRFQGAAAMRDPHTRMLRTSLSRPARPAGRPAGRWIVSPGSILLVAALFASAALSGLAAYEINGAANGAAAAGYAGRGGDTGGVRINEMMAVNRGAVLDELGDSPDWLELYNGGEQEVSLKGWQLQGQRGDTWEFPGETAIAAGGYLLVYASGRKNALPAPTGNASSPPPLRASFKLSGQGEQLNLLRPDGRIASTTGPFIYNVTRPRPGAPRPPLGEDIVVNISTAPNLGPVGEGKVALLYVVNWGQEQQVAAQRVETGADGVEVFSATIPHAAFSAGDMVRWRAKAADASGLESVFPVAADSIGPASATVGRPLYYGTVIDIPEDQVVTREVPVLEWFSPDPEAATTADGAPGQAVFYNGRLYDGVFARRRGVTALSWPKPKLKFNLDEDFYYSDDMPPVPEFGLQSFWYVVMRDAGVIAPYSFYLHVRLNGKFYGLFSFVEILDSAYLKVGTSMRCSHGWCTGQNQADEDWQLLANLSRGLAGGGPVPRSKFVFDALNLPQIINNLAAQAVVNNMDRCTKNFFMYMHPGSREWYMLPWDMDGSFGQDNGLGGSPGPNYCVLACEQWNSPLYCDSEHPQDLMRMTPWGPTTVKMSYEGPAVRKQGSKRLLMGLTAAPGVAASRLGLQGRALLQSEARARRRAGAASTSAGGGAYAYKAAGPNITQFPTPRGWADPDRSTVSEASVNGPLGTYNHLYDALLDVNVTRSLYLRRLRTLADKYLGGGLIAQYANETHARIKPLADLDAKTWNSGISIDRGYQQITTEFLPIRTEQLLGSLYGPAGRRPLLPERQPQQAPLYVALSVSRYGRGASSPKEDFVEVANANPFAVDMSGWALRGATSFTFPPGAAIPASSSAYVVADVAAFRQRSQAPKGGMGLVVLGPLQPTAAAGDGAAGGALELLDASGASVHRLNISMK</sequence>
<evidence type="ECO:0000313" key="3">
    <source>
        <dbReference type="Proteomes" id="UP000075714"/>
    </source>
</evidence>
<proteinExistence type="predicted"/>
<evidence type="ECO:0000259" key="1">
    <source>
        <dbReference type="PROSITE" id="PS51841"/>
    </source>
</evidence>